<comment type="caution">
    <text evidence="2">The sequence shown here is derived from an EMBL/GenBank/DDBJ whole genome shotgun (WGS) entry which is preliminary data.</text>
</comment>
<dbReference type="EMBL" id="BTGU01000179">
    <property type="protein sequence ID" value="GMN64445.1"/>
    <property type="molecule type" value="Genomic_DNA"/>
</dbReference>
<sequence length="80" mass="9322">MTLIEKRTIQRWPRLIVRDFELLPATVLISTAMLALATTMEMEIRIQCQITSNDNIMIVSIEDFRSERDDAGAFWEFSEV</sequence>
<dbReference type="Proteomes" id="UP001187192">
    <property type="component" value="Unassembled WGS sequence"/>
</dbReference>
<gene>
    <name evidence="2" type="ORF">TIFTF001_033513</name>
</gene>
<name>A0AA88J7Q3_FICCA</name>
<accession>A0AA88J7Q3</accession>
<dbReference type="AlphaFoldDB" id="A0AA88J7Q3"/>
<reference evidence="2" key="1">
    <citation type="submission" date="2023-07" db="EMBL/GenBank/DDBJ databases">
        <title>draft genome sequence of fig (Ficus carica).</title>
        <authorList>
            <person name="Takahashi T."/>
            <person name="Nishimura K."/>
        </authorList>
    </citation>
    <scope>NUCLEOTIDE SEQUENCE</scope>
</reference>
<proteinExistence type="predicted"/>
<evidence type="ECO:0000313" key="3">
    <source>
        <dbReference type="Proteomes" id="UP001187192"/>
    </source>
</evidence>
<organism evidence="2 3">
    <name type="scientific">Ficus carica</name>
    <name type="common">Common fig</name>
    <dbReference type="NCBI Taxonomy" id="3494"/>
    <lineage>
        <taxon>Eukaryota</taxon>
        <taxon>Viridiplantae</taxon>
        <taxon>Streptophyta</taxon>
        <taxon>Embryophyta</taxon>
        <taxon>Tracheophyta</taxon>
        <taxon>Spermatophyta</taxon>
        <taxon>Magnoliopsida</taxon>
        <taxon>eudicotyledons</taxon>
        <taxon>Gunneridae</taxon>
        <taxon>Pentapetalae</taxon>
        <taxon>rosids</taxon>
        <taxon>fabids</taxon>
        <taxon>Rosales</taxon>
        <taxon>Moraceae</taxon>
        <taxon>Ficeae</taxon>
        <taxon>Ficus</taxon>
    </lineage>
</organism>
<evidence type="ECO:0000256" key="1">
    <source>
        <dbReference type="SAM" id="Phobius"/>
    </source>
</evidence>
<keyword evidence="1" id="KW-0472">Membrane</keyword>
<protein>
    <submittedName>
        <fullName evidence="2">Uncharacterized protein</fullName>
    </submittedName>
</protein>
<feature type="transmembrane region" description="Helical" evidence="1">
    <location>
        <begin position="20"/>
        <end position="40"/>
    </location>
</feature>
<keyword evidence="3" id="KW-1185">Reference proteome</keyword>
<dbReference type="Gramene" id="FCD_00034089-RA">
    <property type="protein sequence ID" value="FCD_00034089-RA:cds"/>
    <property type="gene ID" value="FCD_00034089"/>
</dbReference>
<keyword evidence="1" id="KW-1133">Transmembrane helix</keyword>
<evidence type="ECO:0000313" key="2">
    <source>
        <dbReference type="EMBL" id="GMN64445.1"/>
    </source>
</evidence>
<keyword evidence="1" id="KW-0812">Transmembrane</keyword>